<sequence length="367" mass="40897">MRYKWKKWKKYNGWIYCVVIAIAVFVILYYAYPNTDQDNARYILSAISQGLAAILALVFTITLVVAQMTRRYTAMDKIIFRHETIFLMIIFGLGVVTPLLVLKTELWRLGVNLSIAFTVFCVFSLIPFLKGVNWVLKYEFGVNALYKEIMVAIESENKESVDVEELTEIGEIAVTEAPENTVVTIIRLLSQIGKKCAEKGLGDKTSWVVNGLSVIGVESVGRKFEEASFFAATGLKQIGVVAAKIGLTGGLLGDPATDAINGLKDIGTKAAENGLKKRDITIRAAEGLRDIGMELEGKYLAVNGLWCLGAFVMEYLPEHCDRVIQNLKKIENEIGKDALMSWGKNCISDYPNLKASFEEFKKRYNEG</sequence>
<proteinExistence type="predicted"/>
<keyword evidence="1" id="KW-1133">Transmembrane helix</keyword>
<feature type="transmembrane region" description="Helical" evidence="1">
    <location>
        <begin position="12"/>
        <end position="31"/>
    </location>
</feature>
<dbReference type="EMBL" id="MT631526">
    <property type="protein sequence ID" value="QNO52941.1"/>
    <property type="molecule type" value="Genomic_DNA"/>
</dbReference>
<evidence type="ECO:0000256" key="1">
    <source>
        <dbReference type="SAM" id="Phobius"/>
    </source>
</evidence>
<dbReference type="AlphaFoldDB" id="A0A7G9YY57"/>
<protein>
    <recommendedName>
        <fullName evidence="4">DUF2254 domain-containing protein</fullName>
    </recommendedName>
</protein>
<feature type="transmembrane region" description="Helical" evidence="1">
    <location>
        <begin position="107"/>
        <end position="129"/>
    </location>
</feature>
<dbReference type="EMBL" id="MT631556">
    <property type="protein sequence ID" value="QNO53964.1"/>
    <property type="molecule type" value="Genomic_DNA"/>
</dbReference>
<evidence type="ECO:0000313" key="2">
    <source>
        <dbReference type="EMBL" id="QNO52941.1"/>
    </source>
</evidence>
<gene>
    <name evidence="2" type="ORF">IEHOEKMD_00012</name>
    <name evidence="3" type="ORF">MMBEDHBC_00019</name>
</gene>
<organism evidence="2">
    <name type="scientific">Candidatus Methanophagaceae archaeon ANME-1 ERB6</name>
    <dbReference type="NCBI Taxonomy" id="2759912"/>
    <lineage>
        <taxon>Archaea</taxon>
        <taxon>Methanobacteriati</taxon>
        <taxon>Methanobacteriota</taxon>
        <taxon>Stenosarchaea group</taxon>
        <taxon>Methanomicrobia</taxon>
        <taxon>Candidatus Methanophagales</taxon>
        <taxon>Candidatus Methanophagaceae</taxon>
    </lineage>
</organism>
<evidence type="ECO:0000313" key="3">
    <source>
        <dbReference type="EMBL" id="QNO53964.1"/>
    </source>
</evidence>
<keyword evidence="1" id="KW-0472">Membrane</keyword>
<name>A0A7G9YY57_9EURY</name>
<feature type="transmembrane region" description="Helical" evidence="1">
    <location>
        <begin position="43"/>
        <end position="66"/>
    </location>
</feature>
<feature type="transmembrane region" description="Helical" evidence="1">
    <location>
        <begin position="78"/>
        <end position="101"/>
    </location>
</feature>
<accession>A0A7G9YY57</accession>
<reference evidence="2" key="1">
    <citation type="submission" date="2020-06" db="EMBL/GenBank/DDBJ databases">
        <title>Unique genomic features of the anaerobic methanotrophic archaea.</title>
        <authorList>
            <person name="Chadwick G.L."/>
            <person name="Skennerton C.T."/>
            <person name="Laso-Perez R."/>
            <person name="Leu A.O."/>
            <person name="Speth D.R."/>
            <person name="Yu H."/>
            <person name="Morgan-Lang C."/>
            <person name="Hatzenpichler R."/>
            <person name="Goudeau D."/>
            <person name="Malmstrom R."/>
            <person name="Brazelton W.J."/>
            <person name="Woyke T."/>
            <person name="Hallam S.J."/>
            <person name="Tyson G.W."/>
            <person name="Wegener G."/>
            <person name="Boetius A."/>
            <person name="Orphan V."/>
        </authorList>
    </citation>
    <scope>NUCLEOTIDE SEQUENCE</scope>
</reference>
<evidence type="ECO:0008006" key="4">
    <source>
        <dbReference type="Google" id="ProtNLM"/>
    </source>
</evidence>
<keyword evidence="1" id="KW-0812">Transmembrane</keyword>